<proteinExistence type="predicted"/>
<comment type="subcellular location">
    <subcellularLocation>
        <location evidence="1">Cell membrane</location>
        <topology evidence="1">Multi-pass membrane protein</topology>
    </subcellularLocation>
</comment>
<name>A0ABT4PME8_9MYCO</name>
<dbReference type="Pfam" id="PF07690">
    <property type="entry name" value="MFS_1"/>
    <property type="match status" value="1"/>
</dbReference>
<protein>
    <submittedName>
        <fullName evidence="8">MFS transporter</fullName>
    </submittedName>
</protein>
<keyword evidence="6 7" id="KW-0472">Membrane</keyword>
<sequence length="414" mass="42916">MLRVLRNRTFAALFAAQVVALLGTGLLTVALGLLAYDLAGDGAGAVLGTALAIKMAAFVFVAPVIIALTHRLSRRRLLVAADTVRAVIALSLPFVEHAWQIYLLIFVLQAASATFTPVFQSVLPAVLVDEDDYTRGLSMSRLAYDLESLLSPVVAAALLTITTYDHLFLGTVLGFVLSGLLVLRTPLPVGSVARTAGSLLQATTLGARLMWQRPVLRALLMLNMAVAAATALVVVNSVVYVHYLLEADGSAMAVLLACYGGGSMVVALALPRLLSAITDRRVMVTGAAAVATGLAAAAVVLATHPPAPVAWPLLATLWVALGAGTSLVNTPAARLLRFQSEADTRTTVFTAQFALSHACFLVTYPLAGWLGSLAGQPVAAAALAGLACAAAVLARRTWPAAVGIENRVPAVGAV</sequence>
<dbReference type="CDD" id="cd06173">
    <property type="entry name" value="MFS_MefA_like"/>
    <property type="match status" value="1"/>
</dbReference>
<evidence type="ECO:0000256" key="6">
    <source>
        <dbReference type="ARBA" id="ARBA00023136"/>
    </source>
</evidence>
<dbReference type="InterPro" id="IPR011701">
    <property type="entry name" value="MFS"/>
</dbReference>
<evidence type="ECO:0000313" key="9">
    <source>
        <dbReference type="Proteomes" id="UP001142153"/>
    </source>
</evidence>
<dbReference type="PANTHER" id="PTHR43266">
    <property type="entry name" value="MACROLIDE-EFFLUX PROTEIN"/>
    <property type="match status" value="1"/>
</dbReference>
<accession>A0ABT4PME8</accession>
<dbReference type="PANTHER" id="PTHR43266:SF2">
    <property type="entry name" value="MAJOR FACILITATOR SUPERFAMILY (MFS) PROFILE DOMAIN-CONTAINING PROTEIN"/>
    <property type="match status" value="1"/>
</dbReference>
<keyword evidence="3" id="KW-1003">Cell membrane</keyword>
<feature type="transmembrane region" description="Helical" evidence="7">
    <location>
        <begin position="12"/>
        <end position="36"/>
    </location>
</feature>
<feature type="transmembrane region" description="Helical" evidence="7">
    <location>
        <begin position="348"/>
        <end position="367"/>
    </location>
</feature>
<feature type="transmembrane region" description="Helical" evidence="7">
    <location>
        <begin position="373"/>
        <end position="394"/>
    </location>
</feature>
<feature type="transmembrane region" description="Helical" evidence="7">
    <location>
        <begin position="309"/>
        <end position="328"/>
    </location>
</feature>
<keyword evidence="2" id="KW-0813">Transport</keyword>
<dbReference type="InterPro" id="IPR036259">
    <property type="entry name" value="MFS_trans_sf"/>
</dbReference>
<feature type="transmembrane region" description="Helical" evidence="7">
    <location>
        <begin position="167"/>
        <end position="184"/>
    </location>
</feature>
<keyword evidence="5 7" id="KW-1133">Transmembrane helix</keyword>
<dbReference type="SUPFAM" id="SSF103473">
    <property type="entry name" value="MFS general substrate transporter"/>
    <property type="match status" value="1"/>
</dbReference>
<evidence type="ECO:0000256" key="7">
    <source>
        <dbReference type="SAM" id="Phobius"/>
    </source>
</evidence>
<keyword evidence="9" id="KW-1185">Reference proteome</keyword>
<feature type="transmembrane region" description="Helical" evidence="7">
    <location>
        <begin position="282"/>
        <end position="303"/>
    </location>
</feature>
<gene>
    <name evidence="8" type="ORF">O6P37_02555</name>
</gene>
<reference evidence="8" key="1">
    <citation type="submission" date="2022-12" db="EMBL/GenBank/DDBJ databases">
        <authorList>
            <person name="Deng Y."/>
            <person name="Zhang Y.-Q."/>
        </authorList>
    </citation>
    <scope>NUCLEOTIDE SEQUENCE</scope>
    <source>
        <strain evidence="8">CPCC 205372</strain>
    </source>
</reference>
<evidence type="ECO:0000256" key="1">
    <source>
        <dbReference type="ARBA" id="ARBA00004651"/>
    </source>
</evidence>
<feature type="transmembrane region" description="Helical" evidence="7">
    <location>
        <begin position="218"/>
        <end position="245"/>
    </location>
</feature>
<evidence type="ECO:0000256" key="4">
    <source>
        <dbReference type="ARBA" id="ARBA00022692"/>
    </source>
</evidence>
<dbReference type="Gene3D" id="1.20.1250.20">
    <property type="entry name" value="MFS general substrate transporter like domains"/>
    <property type="match status" value="1"/>
</dbReference>
<feature type="transmembrane region" description="Helical" evidence="7">
    <location>
        <begin position="42"/>
        <end position="65"/>
    </location>
</feature>
<keyword evidence="4 7" id="KW-0812">Transmembrane</keyword>
<evidence type="ECO:0000256" key="3">
    <source>
        <dbReference type="ARBA" id="ARBA00022475"/>
    </source>
</evidence>
<comment type="caution">
    <text evidence="8">The sequence shown here is derived from an EMBL/GenBank/DDBJ whole genome shotgun (WGS) entry which is preliminary data.</text>
</comment>
<evidence type="ECO:0000256" key="5">
    <source>
        <dbReference type="ARBA" id="ARBA00022989"/>
    </source>
</evidence>
<dbReference type="RefSeq" id="WP_269892584.1">
    <property type="nucleotide sequence ID" value="NZ_JAPZPY010000001.1"/>
</dbReference>
<feature type="transmembrane region" description="Helical" evidence="7">
    <location>
        <begin position="101"/>
        <end position="122"/>
    </location>
</feature>
<feature type="transmembrane region" description="Helical" evidence="7">
    <location>
        <begin position="251"/>
        <end position="270"/>
    </location>
</feature>
<evidence type="ECO:0000256" key="2">
    <source>
        <dbReference type="ARBA" id="ARBA00022448"/>
    </source>
</evidence>
<dbReference type="EMBL" id="JAPZPY010000001">
    <property type="protein sequence ID" value="MCZ8377733.1"/>
    <property type="molecule type" value="Genomic_DNA"/>
</dbReference>
<organism evidence="8 9">
    <name type="scientific">Mycobacterium hippophais</name>
    <dbReference type="NCBI Taxonomy" id="3016340"/>
    <lineage>
        <taxon>Bacteria</taxon>
        <taxon>Bacillati</taxon>
        <taxon>Actinomycetota</taxon>
        <taxon>Actinomycetes</taxon>
        <taxon>Mycobacteriales</taxon>
        <taxon>Mycobacteriaceae</taxon>
        <taxon>Mycobacterium</taxon>
    </lineage>
</organism>
<evidence type="ECO:0000313" key="8">
    <source>
        <dbReference type="EMBL" id="MCZ8377733.1"/>
    </source>
</evidence>
<dbReference type="Proteomes" id="UP001142153">
    <property type="component" value="Unassembled WGS sequence"/>
</dbReference>